<accession>A0A1F7UP87</accession>
<dbReference type="STRING" id="1802401.A3B21_01815"/>
<sequence length="139" mass="16107">MSIELGPIAFDVPSGWLIARPQDQTRISLIVLAPSPMKDSDTYLSLLFFHEPATYEPFGSLDAWIEQNQYVLFRDYRNPFTSERGLSGFRVPDEMPGELYFLEVPCRKFVRIDRRFIPLIDSQIDALLLNARYTEALRC</sequence>
<protein>
    <submittedName>
        <fullName evidence="1">Uncharacterized protein</fullName>
    </submittedName>
</protein>
<dbReference type="Proteomes" id="UP000176897">
    <property type="component" value="Unassembled WGS sequence"/>
</dbReference>
<organism evidence="1 2">
    <name type="scientific">Candidatus Uhrbacteria bacterium RIFCSPLOWO2_01_FULL_47_24</name>
    <dbReference type="NCBI Taxonomy" id="1802401"/>
    <lineage>
        <taxon>Bacteria</taxon>
        <taxon>Candidatus Uhriibacteriota</taxon>
    </lineage>
</organism>
<comment type="caution">
    <text evidence="1">The sequence shown here is derived from an EMBL/GenBank/DDBJ whole genome shotgun (WGS) entry which is preliminary data.</text>
</comment>
<gene>
    <name evidence="1" type="ORF">A3B21_01815</name>
</gene>
<reference evidence="1 2" key="1">
    <citation type="journal article" date="2016" name="Nat. Commun.">
        <title>Thousands of microbial genomes shed light on interconnected biogeochemical processes in an aquifer system.</title>
        <authorList>
            <person name="Anantharaman K."/>
            <person name="Brown C.T."/>
            <person name="Hug L.A."/>
            <person name="Sharon I."/>
            <person name="Castelle C.J."/>
            <person name="Probst A.J."/>
            <person name="Thomas B.C."/>
            <person name="Singh A."/>
            <person name="Wilkins M.J."/>
            <person name="Karaoz U."/>
            <person name="Brodie E.L."/>
            <person name="Williams K.H."/>
            <person name="Hubbard S.S."/>
            <person name="Banfield J.F."/>
        </authorList>
    </citation>
    <scope>NUCLEOTIDE SEQUENCE [LARGE SCALE GENOMIC DNA]</scope>
</reference>
<dbReference type="AlphaFoldDB" id="A0A1F7UP87"/>
<evidence type="ECO:0000313" key="2">
    <source>
        <dbReference type="Proteomes" id="UP000176897"/>
    </source>
</evidence>
<evidence type="ECO:0000313" key="1">
    <source>
        <dbReference type="EMBL" id="OGL80091.1"/>
    </source>
</evidence>
<dbReference type="EMBL" id="MGEJ01000014">
    <property type="protein sequence ID" value="OGL80091.1"/>
    <property type="molecule type" value="Genomic_DNA"/>
</dbReference>
<proteinExistence type="predicted"/>
<name>A0A1F7UP87_9BACT</name>